<dbReference type="AlphaFoldDB" id="A0A238F4Z6"/>
<protein>
    <submittedName>
        <fullName evidence="1">BQ2448_5579 protein</fullName>
    </submittedName>
</protein>
<proteinExistence type="predicted"/>
<gene>
    <name evidence="1" type="ORF">BQ2448_5579</name>
</gene>
<keyword evidence="2" id="KW-1185">Reference proteome</keyword>
<sequence>MVIPPTLPSLYPHGLSDEVRKRLKNHGAIIDLYRRPPTTGEPVHPRPQPDTPLGKLWAAVSARSPIAPLLPQPISVRLRVAWS</sequence>
<reference evidence="2" key="1">
    <citation type="submission" date="2016-09" db="EMBL/GenBank/DDBJ databases">
        <authorList>
            <person name="Jeantristanb JTB J.-T."/>
            <person name="Ricardo R."/>
        </authorList>
    </citation>
    <scope>NUCLEOTIDE SEQUENCE [LARGE SCALE GENOMIC DNA]</scope>
</reference>
<evidence type="ECO:0000313" key="1">
    <source>
        <dbReference type="EMBL" id="SCV66933.1"/>
    </source>
</evidence>
<dbReference type="Proteomes" id="UP000198372">
    <property type="component" value="Unassembled WGS sequence"/>
</dbReference>
<evidence type="ECO:0000313" key="2">
    <source>
        <dbReference type="Proteomes" id="UP000198372"/>
    </source>
</evidence>
<name>A0A238F4Z6_9BASI</name>
<organism evidence="1 2">
    <name type="scientific">Microbotryum intermedium</name>
    <dbReference type="NCBI Taxonomy" id="269621"/>
    <lineage>
        <taxon>Eukaryota</taxon>
        <taxon>Fungi</taxon>
        <taxon>Dikarya</taxon>
        <taxon>Basidiomycota</taxon>
        <taxon>Pucciniomycotina</taxon>
        <taxon>Microbotryomycetes</taxon>
        <taxon>Microbotryales</taxon>
        <taxon>Microbotryaceae</taxon>
        <taxon>Microbotryum</taxon>
    </lineage>
</organism>
<dbReference type="EMBL" id="FMSP01000001">
    <property type="protein sequence ID" value="SCV66933.1"/>
    <property type="molecule type" value="Genomic_DNA"/>
</dbReference>
<accession>A0A238F4Z6</accession>